<dbReference type="SUPFAM" id="SSF53756">
    <property type="entry name" value="UDP-Glycosyltransferase/glycogen phosphorylase"/>
    <property type="match status" value="1"/>
</dbReference>
<organism evidence="6 7">
    <name type="scientific">Nocardia alba</name>
    <dbReference type="NCBI Taxonomy" id="225051"/>
    <lineage>
        <taxon>Bacteria</taxon>
        <taxon>Bacillati</taxon>
        <taxon>Actinomycetota</taxon>
        <taxon>Actinomycetes</taxon>
        <taxon>Mycobacteriales</taxon>
        <taxon>Nocardiaceae</taxon>
        <taxon>Nocardia</taxon>
    </lineage>
</organism>
<dbReference type="Gene3D" id="3.40.50.2000">
    <property type="entry name" value="Glycogen Phosphorylase B"/>
    <property type="match status" value="2"/>
</dbReference>
<dbReference type="RefSeq" id="WP_067446313.1">
    <property type="nucleotide sequence ID" value="NZ_SMFR01000002.1"/>
</dbReference>
<evidence type="ECO:0000313" key="6">
    <source>
        <dbReference type="EMBL" id="TCJ97233.1"/>
    </source>
</evidence>
<dbReference type="Pfam" id="PF13439">
    <property type="entry name" value="Glyco_transf_4"/>
    <property type="match status" value="1"/>
</dbReference>
<evidence type="ECO:0000259" key="4">
    <source>
        <dbReference type="Pfam" id="PF00534"/>
    </source>
</evidence>
<evidence type="ECO:0000259" key="5">
    <source>
        <dbReference type="Pfam" id="PF13439"/>
    </source>
</evidence>
<evidence type="ECO:0000256" key="2">
    <source>
        <dbReference type="ARBA" id="ARBA00022676"/>
    </source>
</evidence>
<proteinExistence type="inferred from homology"/>
<dbReference type="GO" id="GO:0016757">
    <property type="term" value="F:glycosyltransferase activity"/>
    <property type="evidence" value="ECO:0007669"/>
    <property type="project" value="UniProtKB-KW"/>
</dbReference>
<comment type="caution">
    <text evidence="6">The sequence shown here is derived from an EMBL/GenBank/DDBJ whole genome shotgun (WGS) entry which is preliminary data.</text>
</comment>
<evidence type="ECO:0000313" key="7">
    <source>
        <dbReference type="Proteomes" id="UP000294856"/>
    </source>
</evidence>
<dbReference type="AlphaFoldDB" id="A0A4R1FR83"/>
<keyword evidence="7" id="KW-1185">Reference proteome</keyword>
<dbReference type="EMBL" id="SMFR01000002">
    <property type="protein sequence ID" value="TCJ97233.1"/>
    <property type="molecule type" value="Genomic_DNA"/>
</dbReference>
<comment type="similarity">
    <text evidence="1">Belongs to the glycosyltransferase group 1 family. Glycosyltransferase 4 subfamily.</text>
</comment>
<gene>
    <name evidence="6" type="ORF">DFR71_3274</name>
</gene>
<accession>A0A4R1FR83</accession>
<dbReference type="PANTHER" id="PTHR12526">
    <property type="entry name" value="GLYCOSYLTRANSFERASE"/>
    <property type="match status" value="1"/>
</dbReference>
<dbReference type="Pfam" id="PF00534">
    <property type="entry name" value="Glycos_transf_1"/>
    <property type="match status" value="1"/>
</dbReference>
<feature type="domain" description="Glycosyl transferase family 1" evidence="4">
    <location>
        <begin position="189"/>
        <end position="341"/>
    </location>
</feature>
<evidence type="ECO:0000256" key="3">
    <source>
        <dbReference type="ARBA" id="ARBA00022679"/>
    </source>
</evidence>
<sequence length="365" mass="38894">MPGADDVRELVFVAHTGQASGAENVMLALVDLALERGYRVRVACPDGPLRDRLPAGVEHIGIAPLGLTGERGPRRLAAALVMLKNWIGAAWRLRKPLRDSDTRIIVNSTMALPALALARPHRRSAAWLVHDILASRRQYGAAWAGRAAVGHAIAVSETAAAPLRQRGFEVAVAFNGVRWPVEPAAVVERTPPVIGILGVVTSWKGHHVLLEAVAGLPGVRLEIAGRALPGDVDYLAELRERAERPDLAGRVEFLGQVDAMTTLRSWDAVISASVLPEAGQLVVLEAMSLGVPVIATDHGGYADDSVMVCVPADDSAALRAAIERVTGDPGLRSRLHEDGRARVAAAHDRARTLPRMLDALLDPSP</sequence>
<dbReference type="STRING" id="1210063.GCA_001612665_00935"/>
<dbReference type="PANTHER" id="PTHR12526:SF640">
    <property type="entry name" value="COLANIC ACID BIOSYNTHESIS GLYCOSYLTRANSFERASE WCAL-RELATED"/>
    <property type="match status" value="1"/>
</dbReference>
<feature type="domain" description="Glycosyltransferase subfamily 4-like N-terminal" evidence="5">
    <location>
        <begin position="20"/>
        <end position="177"/>
    </location>
</feature>
<keyword evidence="2" id="KW-0328">Glycosyltransferase</keyword>
<protein>
    <submittedName>
        <fullName evidence="6">Glycosyltransferase involved in cell wall biosynthesis</fullName>
    </submittedName>
</protein>
<dbReference type="CDD" id="cd03801">
    <property type="entry name" value="GT4_PimA-like"/>
    <property type="match status" value="1"/>
</dbReference>
<dbReference type="Proteomes" id="UP000294856">
    <property type="component" value="Unassembled WGS sequence"/>
</dbReference>
<dbReference type="InterPro" id="IPR001296">
    <property type="entry name" value="Glyco_trans_1"/>
</dbReference>
<evidence type="ECO:0000256" key="1">
    <source>
        <dbReference type="ARBA" id="ARBA00009481"/>
    </source>
</evidence>
<keyword evidence="3 6" id="KW-0808">Transferase</keyword>
<name>A0A4R1FR83_9NOCA</name>
<reference evidence="6 7" key="1">
    <citation type="submission" date="2019-03" db="EMBL/GenBank/DDBJ databases">
        <title>Genomic Encyclopedia of Type Strains, Phase IV (KMG-IV): sequencing the most valuable type-strain genomes for metagenomic binning, comparative biology and taxonomic classification.</title>
        <authorList>
            <person name="Goeker M."/>
        </authorList>
    </citation>
    <scope>NUCLEOTIDE SEQUENCE [LARGE SCALE GENOMIC DNA]</scope>
    <source>
        <strain evidence="6 7">DSM 44684</strain>
    </source>
</reference>
<dbReference type="InterPro" id="IPR028098">
    <property type="entry name" value="Glyco_trans_4-like_N"/>
</dbReference>